<reference evidence="2 3" key="1">
    <citation type="submission" date="2024-09" db="EMBL/GenBank/DDBJ databases">
        <authorList>
            <person name="Sun Q."/>
            <person name="Mori K."/>
        </authorList>
    </citation>
    <scope>NUCLEOTIDE SEQUENCE [LARGE SCALE GENOMIC DNA]</scope>
    <source>
        <strain evidence="2 3">JCM 4362</strain>
    </source>
</reference>
<keyword evidence="3" id="KW-1185">Reference proteome</keyword>
<protein>
    <submittedName>
        <fullName evidence="2">DNA primase</fullName>
    </submittedName>
</protein>
<feature type="compositionally biased region" description="Low complexity" evidence="1">
    <location>
        <begin position="178"/>
        <end position="224"/>
    </location>
</feature>
<feature type="region of interest" description="Disordered" evidence="1">
    <location>
        <begin position="109"/>
        <end position="232"/>
    </location>
</feature>
<gene>
    <name evidence="2" type="ORF">ACFFTU_29005</name>
</gene>
<feature type="compositionally biased region" description="Acidic residues" evidence="1">
    <location>
        <begin position="131"/>
        <end position="146"/>
    </location>
</feature>
<name>A0ABV5PL83_STRCM</name>
<evidence type="ECO:0000313" key="3">
    <source>
        <dbReference type="Proteomes" id="UP001589718"/>
    </source>
</evidence>
<feature type="compositionally biased region" description="Basic and acidic residues" evidence="1">
    <location>
        <begin position="115"/>
        <end position="130"/>
    </location>
</feature>
<comment type="caution">
    <text evidence="2">The sequence shown here is derived from an EMBL/GenBank/DDBJ whole genome shotgun (WGS) entry which is preliminary data.</text>
</comment>
<organism evidence="2 3">
    <name type="scientific">Streptomyces cremeus</name>
    <dbReference type="NCBI Taxonomy" id="66881"/>
    <lineage>
        <taxon>Bacteria</taxon>
        <taxon>Bacillati</taxon>
        <taxon>Actinomycetota</taxon>
        <taxon>Actinomycetes</taxon>
        <taxon>Kitasatosporales</taxon>
        <taxon>Streptomycetaceae</taxon>
        <taxon>Streptomyces</taxon>
    </lineage>
</organism>
<dbReference type="EMBL" id="JBHMCR010000019">
    <property type="protein sequence ID" value="MFB9523990.1"/>
    <property type="molecule type" value="Genomic_DNA"/>
</dbReference>
<dbReference type="Proteomes" id="UP001589718">
    <property type="component" value="Unassembled WGS sequence"/>
</dbReference>
<evidence type="ECO:0000313" key="2">
    <source>
        <dbReference type="EMBL" id="MFB9523990.1"/>
    </source>
</evidence>
<proteinExistence type="predicted"/>
<evidence type="ECO:0000256" key="1">
    <source>
        <dbReference type="SAM" id="MobiDB-lite"/>
    </source>
</evidence>
<dbReference type="RefSeq" id="WP_345218419.1">
    <property type="nucleotide sequence ID" value="NZ_BAAAXE010000001.1"/>
</dbReference>
<accession>A0ABV5PL83</accession>
<sequence>MNNRLGLGLAVGAGYLLGRTKKLKFAFAVGTFVAGKKLQLSPKALMDFASSQLQNNPQFKEMGDQLREDMRGVGKAATGAIINRQLSGLADKLHDRTLNVQDKAAGVVPDISSLKGDKGDKGDKGGKGRDEDEEEYDEEPEAEEERDEPRRQSRSRKQASSGTAKKATGGTRSAGQQGTARKTASSTAKKTGGGTAKKAAGGARKTASGASGTAKKTAARRTGTAKGGQNRG</sequence>